<dbReference type="Proteomes" id="UP000319663">
    <property type="component" value="Unassembled WGS sequence"/>
</dbReference>
<dbReference type="OrthoDB" id="66881at2759"/>
<keyword evidence="5" id="KW-0560">Oxidoreductase</keyword>
<comment type="caution">
    <text evidence="7">The sequence shown here is derived from an EMBL/GenBank/DDBJ whole genome shotgun (WGS) entry which is preliminary data.</text>
</comment>
<evidence type="ECO:0000256" key="6">
    <source>
        <dbReference type="ARBA" id="ARBA00023033"/>
    </source>
</evidence>
<evidence type="ECO:0000313" key="7">
    <source>
        <dbReference type="EMBL" id="TQB71852.1"/>
    </source>
</evidence>
<evidence type="ECO:0000256" key="1">
    <source>
        <dbReference type="ARBA" id="ARBA00001974"/>
    </source>
</evidence>
<dbReference type="FunFam" id="3.50.50.60:FF:000228">
    <property type="entry name" value="FAD-containing monooxygenase EthA"/>
    <property type="match status" value="1"/>
</dbReference>
<accession>A0A507QSU2</accession>
<evidence type="ECO:0000256" key="2">
    <source>
        <dbReference type="ARBA" id="ARBA00022630"/>
    </source>
</evidence>
<keyword evidence="4" id="KW-0521">NADP</keyword>
<organism evidence="7 8">
    <name type="scientific">Monascus purpureus</name>
    <name type="common">Red mold</name>
    <name type="synonym">Monascus anka</name>
    <dbReference type="NCBI Taxonomy" id="5098"/>
    <lineage>
        <taxon>Eukaryota</taxon>
        <taxon>Fungi</taxon>
        <taxon>Dikarya</taxon>
        <taxon>Ascomycota</taxon>
        <taxon>Pezizomycotina</taxon>
        <taxon>Eurotiomycetes</taxon>
        <taxon>Eurotiomycetidae</taxon>
        <taxon>Eurotiales</taxon>
        <taxon>Aspergillaceae</taxon>
        <taxon>Monascus</taxon>
    </lineage>
</organism>
<protein>
    <recommendedName>
        <fullName evidence="9">FAD/NAD(P)-binding domain-containing protein</fullName>
    </recommendedName>
</protein>
<evidence type="ECO:0000256" key="3">
    <source>
        <dbReference type="ARBA" id="ARBA00022827"/>
    </source>
</evidence>
<proteinExistence type="predicted"/>
<gene>
    <name evidence="7" type="ORF">MPDQ_007226</name>
</gene>
<dbReference type="Gene3D" id="3.50.50.60">
    <property type="entry name" value="FAD/NAD(P)-binding domain"/>
    <property type="match status" value="3"/>
</dbReference>
<dbReference type="EMBL" id="VIFY01000073">
    <property type="protein sequence ID" value="TQB71852.1"/>
    <property type="molecule type" value="Genomic_DNA"/>
</dbReference>
<dbReference type="GO" id="GO:0004497">
    <property type="term" value="F:monooxygenase activity"/>
    <property type="evidence" value="ECO:0007669"/>
    <property type="project" value="UniProtKB-KW"/>
</dbReference>
<dbReference type="PRINTS" id="PR00411">
    <property type="entry name" value="PNDRDTASEI"/>
</dbReference>
<evidence type="ECO:0000256" key="4">
    <source>
        <dbReference type="ARBA" id="ARBA00022857"/>
    </source>
</evidence>
<reference evidence="7 8" key="1">
    <citation type="submission" date="2019-06" db="EMBL/GenBank/DDBJ databases">
        <title>Wine fermentation using esterase from Monascus purpureus.</title>
        <authorList>
            <person name="Geng C."/>
            <person name="Zhang Y."/>
        </authorList>
    </citation>
    <scope>NUCLEOTIDE SEQUENCE [LARGE SCALE GENOMIC DNA]</scope>
    <source>
        <strain evidence="7">HQ1</strain>
    </source>
</reference>
<dbReference type="PANTHER" id="PTHR43872:SF1">
    <property type="entry name" value="MONOOXYGENASE, PUTATIVE (AFU_ORTHOLOGUE AFUA_8G02570)-RELATED"/>
    <property type="match status" value="1"/>
</dbReference>
<comment type="cofactor">
    <cofactor evidence="1">
        <name>FAD</name>
        <dbReference type="ChEBI" id="CHEBI:57692"/>
    </cofactor>
</comment>
<keyword evidence="2" id="KW-0285">Flavoprotein</keyword>
<evidence type="ECO:0000313" key="8">
    <source>
        <dbReference type="Proteomes" id="UP000319663"/>
    </source>
</evidence>
<dbReference type="AlphaFoldDB" id="A0A507QSU2"/>
<sequence length="496" mass="55371">MNGTAADNTFDVVVVGAGISGINAAYRVQSQLPGYSYAVLEARDSVGGTWDLFRYPGIRSDSDLFTFGFPWNPWNQPEAIAAGGAIVQYIKDSAAKYGIDKHILFQHRLTLASWSTEEQAWTLSVQSNGETLQYTTRFLIWGTGYYNYDTPLPAIIPGLKSFEGQVVHPQFWPEDLDYTGKNIVIIGSGATAVTLLPNLAGKAAKVTMLQRSPSYILSLPNPTRRSWYSWFMPESLYLRIKRLSWMLSARLLFLFCQTFPTISKLVLRCLTTLQLPKDIPFDPHFKPSYNPWDQRLCLCPGGDFFKSLRSGKADVKTDTISRVVSDGIMLNSGEKLPADIIVTATGLKVEIAGQARVEVDGKKVRIADHFVWKGMMVQDIPNTAFIIGYTNASWTLGADATSRFICRLLKYLERNKFTSAVPRLDSSNPVKPVRLLNLKSTYVERAEKDLPKAGDSGPWRPRDNYIVDSLFADYGDITDGMEFTKGTGLRLHPKSL</sequence>
<keyword evidence="6" id="KW-0503">Monooxygenase</keyword>
<dbReference type="SUPFAM" id="SSF51905">
    <property type="entry name" value="FAD/NAD(P)-binding domain"/>
    <property type="match status" value="1"/>
</dbReference>
<name>A0A507QSU2_MONPU</name>
<dbReference type="STRING" id="5098.A0A507QSU2"/>
<evidence type="ECO:0000256" key="5">
    <source>
        <dbReference type="ARBA" id="ARBA00023002"/>
    </source>
</evidence>
<keyword evidence="3" id="KW-0274">FAD</keyword>
<dbReference type="Pfam" id="PF13738">
    <property type="entry name" value="Pyr_redox_3"/>
    <property type="match status" value="1"/>
</dbReference>
<dbReference type="InterPro" id="IPR051820">
    <property type="entry name" value="FAD-binding_MO"/>
</dbReference>
<dbReference type="PANTHER" id="PTHR43872">
    <property type="entry name" value="MONOOXYGENASE, PUTATIVE (AFU_ORTHOLOGUE AFUA_8G02570)-RELATED"/>
    <property type="match status" value="1"/>
</dbReference>
<keyword evidence="8" id="KW-1185">Reference proteome</keyword>
<dbReference type="InterPro" id="IPR036188">
    <property type="entry name" value="FAD/NAD-bd_sf"/>
</dbReference>
<evidence type="ECO:0008006" key="9">
    <source>
        <dbReference type="Google" id="ProtNLM"/>
    </source>
</evidence>